<dbReference type="UniPathway" id="UPA00544"/>
<comment type="pathway">
    <text evidence="1">Amino-sugar metabolism; 1,6-anhydro-N-acetylmuramate degradation.</text>
</comment>
<comment type="similarity">
    <text evidence="1">Belongs to the anhydro-N-acetylmuramic acid kinase family.</text>
</comment>
<dbReference type="InterPro" id="IPR043129">
    <property type="entry name" value="ATPase_NBD"/>
</dbReference>
<dbReference type="SUPFAM" id="SSF53067">
    <property type="entry name" value="Actin-like ATPase domain"/>
    <property type="match status" value="1"/>
</dbReference>
<keyword evidence="1" id="KW-0418">Kinase</keyword>
<evidence type="ECO:0000313" key="2">
    <source>
        <dbReference type="EMBL" id="AKA50217.1"/>
    </source>
</evidence>
<dbReference type="UniPathway" id="UPA00343"/>
<keyword evidence="1" id="KW-0119">Carbohydrate metabolism</keyword>
<dbReference type="CDD" id="cd24050">
    <property type="entry name" value="ASKHA_NBD_ANMK"/>
    <property type="match status" value="1"/>
</dbReference>
<comment type="pathway">
    <text evidence="1">Cell wall biogenesis; peptidoglycan recycling.</text>
</comment>
<dbReference type="Pfam" id="PF03702">
    <property type="entry name" value="AnmK"/>
    <property type="match status" value="1"/>
</dbReference>
<dbReference type="EC" id="2.7.1.170" evidence="1"/>
<keyword evidence="1" id="KW-0547">Nucleotide-binding</keyword>
<evidence type="ECO:0000256" key="1">
    <source>
        <dbReference type="HAMAP-Rule" id="MF_01270"/>
    </source>
</evidence>
<keyword evidence="1" id="KW-0808">Transferase</keyword>
<sequence>MCGTSVDALDVAYVSIWSFDGQIKIELNNFEMFPIETNLREKIFKSFKDDISSRFLCSLNFEIANFYAKCINQFIKKHKIDKKDVNFIASHGQTIYHLIDPSENETKSTMQLGDISVIAQKTQITTIGDFRPADMANGGQGAPLVTIFDWEICKDPNKVNLLQNIGGISNVTVLNHNFEDVFAFDNGPGNVLIDYAAQILFNKPYDAGGEFASSGTVQNEIINYLLNDPYYKIKPPKSTGREKYTKAFIKKLIADFPNYNKYDLIRSLTYFTALAIANSYKDFVFKKDKKYQVFISGGGGHNKVLMKHLQDLIPDVKVNLIDELGINSDAKEAMAFAILGYLTYSKKSSNVPSATGAKRPAILGKIAPY</sequence>
<dbReference type="PANTHER" id="PTHR30605:SF0">
    <property type="entry name" value="ANHYDRO-N-ACETYLMURAMIC ACID KINASE"/>
    <property type="match status" value="1"/>
</dbReference>
<organism evidence="3">
    <name type="scientific">Mycoplasmopsis gallinacea</name>
    <dbReference type="NCBI Taxonomy" id="29556"/>
    <lineage>
        <taxon>Bacteria</taxon>
        <taxon>Bacillati</taxon>
        <taxon>Mycoplasmatota</taxon>
        <taxon>Mycoplasmoidales</taxon>
        <taxon>Metamycoplasmataceae</taxon>
        <taxon>Mycoplasmopsis</taxon>
    </lineage>
</organism>
<dbReference type="KEGG" id="mgb:VO56_00160"/>
<feature type="binding site" evidence="1">
    <location>
        <begin position="3"/>
        <end position="10"/>
    </location>
    <ligand>
        <name>ATP</name>
        <dbReference type="ChEBI" id="CHEBI:30616"/>
    </ligand>
</feature>
<dbReference type="HAMAP" id="MF_01270">
    <property type="entry name" value="AnhMurNAc_kinase"/>
    <property type="match status" value="1"/>
</dbReference>
<proteinExistence type="inferred from homology"/>
<dbReference type="PATRIC" id="fig|29556.3.peg.34"/>
<dbReference type="Gene3D" id="3.30.420.40">
    <property type="match status" value="2"/>
</dbReference>
<dbReference type="Proteomes" id="UP000032722">
    <property type="component" value="Chromosome"/>
</dbReference>
<keyword evidence="1" id="KW-0067">ATP-binding</keyword>
<dbReference type="GO" id="GO:0006040">
    <property type="term" value="P:amino sugar metabolic process"/>
    <property type="evidence" value="ECO:0007669"/>
    <property type="project" value="InterPro"/>
</dbReference>
<name>A0A0D5ZKG1_9BACT</name>
<gene>
    <name evidence="1" type="primary">anmK</name>
    <name evidence="2" type="ORF">VO56_00160</name>
</gene>
<reference evidence="2 3" key="1">
    <citation type="journal article" date="2015" name="Genome Announc.">
        <title>Complete Genome Sequence of Mycoplasma meleagridis, a Possible Emerging Pathogen in Chickens.</title>
        <authorList>
            <person name="Abolnik C."/>
        </authorList>
    </citation>
    <scope>NUCLEOTIDE SEQUENCE [LARGE SCALE GENOMIC DNA]</scope>
    <source>
        <strain evidence="2 3">B2096 8B</strain>
    </source>
</reference>
<protein>
    <recommendedName>
        <fullName evidence="1">Anhydro-N-acetylmuramic acid kinase</fullName>
        <ecNumber evidence="1">2.7.1.170</ecNumber>
    </recommendedName>
    <alternativeName>
        <fullName evidence="1">AnhMurNAc kinase</fullName>
    </alternativeName>
</protein>
<dbReference type="GO" id="GO:0009254">
    <property type="term" value="P:peptidoglycan turnover"/>
    <property type="evidence" value="ECO:0007669"/>
    <property type="project" value="UniProtKB-UniRule"/>
</dbReference>
<dbReference type="InterPro" id="IPR005338">
    <property type="entry name" value="Anhydro_N_Ac-Mur_kinase"/>
</dbReference>
<accession>A0A0D5ZKG1</accession>
<dbReference type="GO" id="GO:0005524">
    <property type="term" value="F:ATP binding"/>
    <property type="evidence" value="ECO:0007669"/>
    <property type="project" value="UniProtKB-UniRule"/>
</dbReference>
<dbReference type="GO" id="GO:0097175">
    <property type="term" value="P:1,6-anhydro-N-acetyl-beta-muramic acid catabolic process"/>
    <property type="evidence" value="ECO:0007669"/>
    <property type="project" value="UniProtKB-UniRule"/>
</dbReference>
<dbReference type="PANTHER" id="PTHR30605">
    <property type="entry name" value="ANHYDRO-N-ACETYLMURAMIC ACID KINASE"/>
    <property type="match status" value="1"/>
</dbReference>
<dbReference type="AlphaFoldDB" id="A0A0D5ZKG1"/>
<dbReference type="EMBL" id="CP011021">
    <property type="protein sequence ID" value="AKA50217.1"/>
    <property type="molecule type" value="Genomic_DNA"/>
</dbReference>
<comment type="catalytic activity">
    <reaction evidence="1">
        <text>1,6-anhydro-N-acetyl-beta-muramate + ATP + H2O = N-acetyl-D-muramate 6-phosphate + ADP + H(+)</text>
        <dbReference type="Rhea" id="RHEA:24952"/>
        <dbReference type="ChEBI" id="CHEBI:15377"/>
        <dbReference type="ChEBI" id="CHEBI:15378"/>
        <dbReference type="ChEBI" id="CHEBI:30616"/>
        <dbReference type="ChEBI" id="CHEBI:58690"/>
        <dbReference type="ChEBI" id="CHEBI:58722"/>
        <dbReference type="ChEBI" id="CHEBI:456216"/>
        <dbReference type="EC" id="2.7.1.170"/>
    </reaction>
</comment>
<dbReference type="GO" id="GO:0016773">
    <property type="term" value="F:phosphotransferase activity, alcohol group as acceptor"/>
    <property type="evidence" value="ECO:0007669"/>
    <property type="project" value="UniProtKB-UniRule"/>
</dbReference>
<comment type="function">
    <text evidence="1">Catalyzes the specific phosphorylation of 1,6-anhydro-N-acetylmuramic acid (anhMurNAc) with the simultaneous cleavage of the 1,6-anhydro ring, generating MurNAc-6-P. Is required for the utilization of anhMurNAc either imported from the medium or derived from its own cell wall murein, and thus plays a role in cell wall recycling.</text>
</comment>
<dbReference type="GO" id="GO:0016301">
    <property type="term" value="F:kinase activity"/>
    <property type="evidence" value="ECO:0007669"/>
    <property type="project" value="UniProtKB-KW"/>
</dbReference>
<dbReference type="HOGENOM" id="CLU_038782_1_0_14"/>
<evidence type="ECO:0000313" key="3">
    <source>
        <dbReference type="Proteomes" id="UP000032722"/>
    </source>
</evidence>
<dbReference type="NCBIfam" id="NF007148">
    <property type="entry name" value="PRK09585.3-2"/>
    <property type="match status" value="1"/>
</dbReference>